<evidence type="ECO:0000313" key="3">
    <source>
        <dbReference type="Proteomes" id="UP000439903"/>
    </source>
</evidence>
<dbReference type="OrthoDB" id="2413116at2759"/>
<reference evidence="2 3" key="1">
    <citation type="journal article" date="2019" name="Environ. Microbiol.">
        <title>At the nexus of three kingdoms: the genome of the mycorrhizal fungus Gigaspora margarita provides insights into plant, endobacterial and fungal interactions.</title>
        <authorList>
            <person name="Venice F."/>
            <person name="Ghignone S."/>
            <person name="Salvioli di Fossalunga A."/>
            <person name="Amselem J."/>
            <person name="Novero M."/>
            <person name="Xianan X."/>
            <person name="Sedzielewska Toro K."/>
            <person name="Morin E."/>
            <person name="Lipzen A."/>
            <person name="Grigoriev I.V."/>
            <person name="Henrissat B."/>
            <person name="Martin F.M."/>
            <person name="Bonfante P."/>
        </authorList>
    </citation>
    <scope>NUCLEOTIDE SEQUENCE [LARGE SCALE GENOMIC DNA]</scope>
    <source>
        <strain evidence="2 3">BEG34</strain>
    </source>
</reference>
<dbReference type="EMBL" id="WTPW01000524">
    <property type="protein sequence ID" value="KAF0502402.1"/>
    <property type="molecule type" value="Genomic_DNA"/>
</dbReference>
<feature type="region of interest" description="Disordered" evidence="1">
    <location>
        <begin position="120"/>
        <end position="143"/>
    </location>
</feature>
<gene>
    <name evidence="2" type="ORF">F8M41_019808</name>
</gene>
<proteinExistence type="predicted"/>
<dbReference type="Proteomes" id="UP000439903">
    <property type="component" value="Unassembled WGS sequence"/>
</dbReference>
<name>A0A8H4AJH6_GIGMA</name>
<dbReference type="AlphaFoldDB" id="A0A8H4AJH6"/>
<comment type="caution">
    <text evidence="2">The sequence shown here is derived from an EMBL/GenBank/DDBJ whole genome shotgun (WGS) entry which is preliminary data.</text>
</comment>
<protein>
    <submittedName>
        <fullName evidence="2">Zinc finger bed domain-containing protein 1-like</fullName>
    </submittedName>
</protein>
<sequence>MADCFIQLVHLISTICHIPRERNTVTFKNRCIEIVNNRWNELDAEPYILAYILHPEYRAHHVNEFSLFWNYSEEIENENNENSESDNDNDLVISNYQVVVLVVNNIVDLNHRMFNQTDNQYTSNEENNYSDIAMNDNRTPKYT</sequence>
<keyword evidence="3" id="KW-1185">Reference proteome</keyword>
<evidence type="ECO:0000313" key="2">
    <source>
        <dbReference type="EMBL" id="KAF0502402.1"/>
    </source>
</evidence>
<organism evidence="2 3">
    <name type="scientific">Gigaspora margarita</name>
    <dbReference type="NCBI Taxonomy" id="4874"/>
    <lineage>
        <taxon>Eukaryota</taxon>
        <taxon>Fungi</taxon>
        <taxon>Fungi incertae sedis</taxon>
        <taxon>Mucoromycota</taxon>
        <taxon>Glomeromycotina</taxon>
        <taxon>Glomeromycetes</taxon>
        <taxon>Diversisporales</taxon>
        <taxon>Gigasporaceae</taxon>
        <taxon>Gigaspora</taxon>
    </lineage>
</organism>
<evidence type="ECO:0000256" key="1">
    <source>
        <dbReference type="SAM" id="MobiDB-lite"/>
    </source>
</evidence>
<accession>A0A8H4AJH6</accession>